<keyword evidence="2" id="KW-1185">Reference proteome</keyword>
<evidence type="ECO:0000313" key="1">
    <source>
        <dbReference type="EMBL" id="KAF3950836.1"/>
    </source>
</evidence>
<proteinExistence type="predicted"/>
<dbReference type="AlphaFoldDB" id="A0A8J4QPX0"/>
<comment type="caution">
    <text evidence="1">The sequence shown here is derived from an EMBL/GenBank/DDBJ whole genome shotgun (WGS) entry which is preliminary data.</text>
</comment>
<dbReference type="OrthoDB" id="775260at2759"/>
<reference evidence="1" key="1">
    <citation type="submission" date="2020-03" db="EMBL/GenBank/DDBJ databases">
        <title>Castanea mollissima Vanexum genome sequencing.</title>
        <authorList>
            <person name="Staton M."/>
        </authorList>
    </citation>
    <scope>NUCLEOTIDE SEQUENCE</scope>
    <source>
        <tissue evidence="1">Leaf</tissue>
    </source>
</reference>
<gene>
    <name evidence="1" type="ORF">CMV_023461</name>
</gene>
<dbReference type="EMBL" id="JRKL02005251">
    <property type="protein sequence ID" value="KAF3950836.1"/>
    <property type="molecule type" value="Genomic_DNA"/>
</dbReference>
<accession>A0A8J4QPX0</accession>
<sequence length="105" mass="11393">MLSFESVQEVDISKCPRLHLEAAITCFSKSFPSIRTLKAAYLLNFKTTVLHQLVQKCPLLCEVDLTIDISPLMPAQVSVVSSSAAIAPLLSNKSVSVREHPGAVL</sequence>
<name>A0A8J4QPX0_9ROSI</name>
<organism evidence="1 2">
    <name type="scientific">Castanea mollissima</name>
    <name type="common">Chinese chestnut</name>
    <dbReference type="NCBI Taxonomy" id="60419"/>
    <lineage>
        <taxon>Eukaryota</taxon>
        <taxon>Viridiplantae</taxon>
        <taxon>Streptophyta</taxon>
        <taxon>Embryophyta</taxon>
        <taxon>Tracheophyta</taxon>
        <taxon>Spermatophyta</taxon>
        <taxon>Magnoliopsida</taxon>
        <taxon>eudicotyledons</taxon>
        <taxon>Gunneridae</taxon>
        <taxon>Pentapetalae</taxon>
        <taxon>rosids</taxon>
        <taxon>fabids</taxon>
        <taxon>Fagales</taxon>
        <taxon>Fagaceae</taxon>
        <taxon>Castanea</taxon>
    </lineage>
</organism>
<protein>
    <submittedName>
        <fullName evidence="1">Uncharacterized protein</fullName>
    </submittedName>
</protein>
<evidence type="ECO:0000313" key="2">
    <source>
        <dbReference type="Proteomes" id="UP000737018"/>
    </source>
</evidence>
<dbReference type="Proteomes" id="UP000737018">
    <property type="component" value="Unassembled WGS sequence"/>
</dbReference>